<dbReference type="Proteomes" id="UP001065298">
    <property type="component" value="Chromosome 5"/>
</dbReference>
<evidence type="ECO:0000313" key="1">
    <source>
        <dbReference type="EMBL" id="KAI8668921.1"/>
    </source>
</evidence>
<proteinExistence type="predicted"/>
<comment type="caution">
    <text evidence="1">The sequence shown here is derived from an EMBL/GenBank/DDBJ whole genome shotgun (WGS) entry which is preliminary data.</text>
</comment>
<evidence type="ECO:0000313" key="2">
    <source>
        <dbReference type="Proteomes" id="UP001065298"/>
    </source>
</evidence>
<organism evidence="1 2">
    <name type="scientific">Fusarium keratoplasticum</name>
    <dbReference type="NCBI Taxonomy" id="1328300"/>
    <lineage>
        <taxon>Eukaryota</taxon>
        <taxon>Fungi</taxon>
        <taxon>Dikarya</taxon>
        <taxon>Ascomycota</taxon>
        <taxon>Pezizomycotina</taxon>
        <taxon>Sordariomycetes</taxon>
        <taxon>Hypocreomycetidae</taxon>
        <taxon>Hypocreales</taxon>
        <taxon>Nectriaceae</taxon>
        <taxon>Fusarium</taxon>
        <taxon>Fusarium solani species complex</taxon>
    </lineage>
</organism>
<sequence length="487" mass="55319">MQSNSSCQTCKTRRIKCDGAKPICQKCIKSHRTCVEADAVKQQFFAIHIENQYAAGEKRRPRGPRSSLVPIHANVDLKTRAHAYYIQNHFQVFQDMPDVVTTWAECLHEWKAEGKTSPIVDLAFSAVALSVFARFQNCRPAAAEASKSYLSLLRHMQNRIPRLSSGNPSSDEIDEYLLGAQFMARYEAFVQNHGDEADLEPLKEVKVWFHIDGAAAILKIWFDNRHRYTPTAIIRQTRRKLFKSCLLREQPLPRWLADGGVFGERDLALEFDHLTIQFIDLHHKYLELKQSSQNGILVAHQVESLVDDFRRLDQEMQGWSTRLPSKWLYTKHPPPEPCDYSQDDFHSSTVSTCAKLGYTAVWNEYYAIRMLVSHTRLQILHLAPQPSSAATLECLSQLGSSADSLASFVPFCLGRIRKSPKGSVEPSNDNFQPYLASLVVWPLLLASGLHTLEPAQRQWFSSALARVSKESSECLYAYAASDYWAVP</sequence>
<reference evidence="1" key="1">
    <citation type="submission" date="2022-06" db="EMBL/GenBank/DDBJ databases">
        <title>Fusarium solani species complex genomes reveal bases of compartmentalisation and animal pathogenesis.</title>
        <authorList>
            <person name="Tsai I.J."/>
        </authorList>
    </citation>
    <scope>NUCLEOTIDE SEQUENCE</scope>
    <source>
        <strain evidence="1">Fu6.1</strain>
    </source>
</reference>
<accession>A0ACC0QV85</accession>
<protein>
    <submittedName>
        <fullName evidence="1">Zn(2)-C6 fungal-type domain-containing protein</fullName>
    </submittedName>
</protein>
<name>A0ACC0QV85_9HYPO</name>
<keyword evidence="2" id="KW-1185">Reference proteome</keyword>
<gene>
    <name evidence="1" type="ORF">NCS57_00705300</name>
</gene>
<dbReference type="EMBL" id="CM046507">
    <property type="protein sequence ID" value="KAI8668921.1"/>
    <property type="molecule type" value="Genomic_DNA"/>
</dbReference>